<dbReference type="Proteomes" id="UP000196573">
    <property type="component" value="Unassembled WGS sequence"/>
</dbReference>
<reference evidence="2 3" key="1">
    <citation type="submission" date="2017-03" db="EMBL/GenBank/DDBJ databases">
        <authorList>
            <person name="Afonso C.L."/>
            <person name="Miller P.J."/>
            <person name="Scott M.A."/>
            <person name="Spackman E."/>
            <person name="Goraichik I."/>
            <person name="Dimitrov K.M."/>
            <person name="Suarez D.L."/>
            <person name="Swayne D.E."/>
        </authorList>
    </citation>
    <scope>NUCLEOTIDE SEQUENCE [LARGE SCALE GENOMIC DNA]</scope>
    <source>
        <strain evidence="2">SB41UT1</strain>
    </source>
</reference>
<evidence type="ECO:0000313" key="2">
    <source>
        <dbReference type="EMBL" id="SMA50704.1"/>
    </source>
</evidence>
<organism evidence="2 3">
    <name type="scientific">Parendozoicomonas haliclonae</name>
    <dbReference type="NCBI Taxonomy" id="1960125"/>
    <lineage>
        <taxon>Bacteria</taxon>
        <taxon>Pseudomonadati</taxon>
        <taxon>Pseudomonadota</taxon>
        <taxon>Gammaproteobacteria</taxon>
        <taxon>Oceanospirillales</taxon>
        <taxon>Endozoicomonadaceae</taxon>
        <taxon>Parendozoicomonas</taxon>
    </lineage>
</organism>
<gene>
    <name evidence="2" type="ORF">EHSB41UT_04521</name>
</gene>
<evidence type="ECO:0000313" key="3">
    <source>
        <dbReference type="Proteomes" id="UP000196573"/>
    </source>
</evidence>
<dbReference type="EMBL" id="FWPT01000015">
    <property type="protein sequence ID" value="SMA50704.1"/>
    <property type="molecule type" value="Genomic_DNA"/>
</dbReference>
<dbReference type="AlphaFoldDB" id="A0A1X7AQW0"/>
<dbReference type="InterPro" id="IPR037401">
    <property type="entry name" value="SnoaL-like"/>
</dbReference>
<evidence type="ECO:0000259" key="1">
    <source>
        <dbReference type="Pfam" id="PF13577"/>
    </source>
</evidence>
<dbReference type="InterPro" id="IPR032710">
    <property type="entry name" value="NTF2-like_dom_sf"/>
</dbReference>
<dbReference type="Gene3D" id="3.10.450.50">
    <property type="match status" value="1"/>
</dbReference>
<proteinExistence type="predicted"/>
<dbReference type="RefSeq" id="WP_165767378.1">
    <property type="nucleotide sequence ID" value="NZ_CBCSCN010000015.1"/>
</dbReference>
<name>A0A1X7AQW0_9GAMM</name>
<dbReference type="SUPFAM" id="SSF54427">
    <property type="entry name" value="NTF2-like"/>
    <property type="match status" value="1"/>
</dbReference>
<sequence>MSEAHEVIAQWQVAQAITRMVNAIDSKRWSDARVQFADTVFVDYSSLNGQPGADISSSDLVHGWQELLERVLTHHMVSNFEVEVQGDKAESECHVYACHELPGLEGWDCYGRYQHLLERVNGQWLIIQMTLIVHGQKGNLEFLQQVSSQVH</sequence>
<accession>A0A1X7AQW0</accession>
<protein>
    <recommendedName>
        <fullName evidence="1">SnoaL-like domain-containing protein</fullName>
    </recommendedName>
</protein>
<feature type="domain" description="SnoaL-like" evidence="1">
    <location>
        <begin position="9"/>
        <end position="129"/>
    </location>
</feature>
<dbReference type="Pfam" id="PF13577">
    <property type="entry name" value="SnoaL_4"/>
    <property type="match status" value="1"/>
</dbReference>
<keyword evidence="3" id="KW-1185">Reference proteome</keyword>